<evidence type="ECO:0000313" key="3">
    <source>
        <dbReference type="EMBL" id="CAG5118558.1"/>
    </source>
</evidence>
<feature type="transmembrane region" description="Helical" evidence="2">
    <location>
        <begin position="254"/>
        <end position="277"/>
    </location>
</feature>
<evidence type="ECO:0000256" key="1">
    <source>
        <dbReference type="SAM" id="MobiDB-lite"/>
    </source>
</evidence>
<keyword evidence="2" id="KW-0812">Transmembrane</keyword>
<feature type="transmembrane region" description="Helical" evidence="2">
    <location>
        <begin position="98"/>
        <end position="121"/>
    </location>
</feature>
<organism evidence="3 4">
    <name type="scientific">Candidula unifasciata</name>
    <dbReference type="NCBI Taxonomy" id="100452"/>
    <lineage>
        <taxon>Eukaryota</taxon>
        <taxon>Metazoa</taxon>
        <taxon>Spiralia</taxon>
        <taxon>Lophotrochozoa</taxon>
        <taxon>Mollusca</taxon>
        <taxon>Gastropoda</taxon>
        <taxon>Heterobranchia</taxon>
        <taxon>Euthyneura</taxon>
        <taxon>Panpulmonata</taxon>
        <taxon>Eupulmonata</taxon>
        <taxon>Stylommatophora</taxon>
        <taxon>Helicina</taxon>
        <taxon>Helicoidea</taxon>
        <taxon>Geomitridae</taxon>
        <taxon>Candidula</taxon>
    </lineage>
</organism>
<protein>
    <recommendedName>
        <fullName evidence="5">Transmembrane protein 135 N-terminal domain-containing protein</fullName>
    </recommendedName>
</protein>
<name>A0A8S3YQ36_9EUPU</name>
<sequence>MKIDICHHGVDNQKDGTREVLPSSDKSSENNHPHSETATFNRKLCFKIFRNFVLRFLRGFANGTLLHLGVKIVAALLRNPVRKKNIKIWQCIFTKDTVRIALFCALYPSIYHLLVEILSALQKQQNGWIFGISGGLAGLSLAVLKTSTRQTLAFFTLSRALGSGISTLVRKGILPAVPFFEVGVFCACGSLLAYCVSSAPSYMNQSYYRTLLKWMRDYSPEKFHRLFVEPGDRFLTCQETGVHEPTCLYHAVLAYLYSLPGLAKIYLPVYLIPVFLFKRATVMDKPMHFLQSLSKNTAMSTVFLASMISLAKGTICLLRNISHRPPPCPAYVPLTAGAVSGLALLLERPSRRKELVLFAIPQVVYVIDNFMKGSKLCSIPKFPRGFTLLFALSMACVMYSFEREPQSLTTLIRGVLKYFIGPRSRSSLDVSPTVCSHDVT</sequence>
<dbReference type="InterPro" id="IPR026749">
    <property type="entry name" value="Tmem135"/>
</dbReference>
<feature type="transmembrane region" description="Helical" evidence="2">
    <location>
        <begin position="56"/>
        <end position="77"/>
    </location>
</feature>
<proteinExistence type="predicted"/>
<comment type="caution">
    <text evidence="3">The sequence shown here is derived from an EMBL/GenBank/DDBJ whole genome shotgun (WGS) entry which is preliminary data.</text>
</comment>
<evidence type="ECO:0000256" key="2">
    <source>
        <dbReference type="SAM" id="Phobius"/>
    </source>
</evidence>
<dbReference type="OrthoDB" id="291792at2759"/>
<reference evidence="3" key="1">
    <citation type="submission" date="2021-04" db="EMBL/GenBank/DDBJ databases">
        <authorList>
            <consortium name="Molecular Ecology Group"/>
        </authorList>
    </citation>
    <scope>NUCLEOTIDE SEQUENCE</scope>
</reference>
<dbReference type="PANTHER" id="PTHR12459">
    <property type="entry name" value="TRANSMEMBRANE PROTEIN 135-RELATED"/>
    <property type="match status" value="1"/>
</dbReference>
<feature type="transmembrane region" description="Helical" evidence="2">
    <location>
        <begin position="173"/>
        <end position="194"/>
    </location>
</feature>
<gene>
    <name evidence="3" type="ORF">CUNI_LOCUS4116</name>
</gene>
<evidence type="ECO:0008006" key="5">
    <source>
        <dbReference type="Google" id="ProtNLM"/>
    </source>
</evidence>
<evidence type="ECO:0000313" key="4">
    <source>
        <dbReference type="Proteomes" id="UP000678393"/>
    </source>
</evidence>
<dbReference type="EMBL" id="CAJHNH020000570">
    <property type="protein sequence ID" value="CAG5118558.1"/>
    <property type="molecule type" value="Genomic_DNA"/>
</dbReference>
<dbReference type="Proteomes" id="UP000678393">
    <property type="component" value="Unassembled WGS sequence"/>
</dbReference>
<keyword evidence="4" id="KW-1185">Reference proteome</keyword>
<accession>A0A8S3YQ36</accession>
<dbReference type="PANTHER" id="PTHR12459:SF6">
    <property type="entry name" value="GB|AAD46013.1"/>
    <property type="match status" value="1"/>
</dbReference>
<dbReference type="AlphaFoldDB" id="A0A8S3YQ36"/>
<feature type="compositionally biased region" description="Basic and acidic residues" evidence="1">
    <location>
        <begin position="26"/>
        <end position="35"/>
    </location>
</feature>
<keyword evidence="2" id="KW-1133">Transmembrane helix</keyword>
<feature type="transmembrane region" description="Helical" evidence="2">
    <location>
        <begin position="127"/>
        <end position="144"/>
    </location>
</feature>
<keyword evidence="2" id="KW-0472">Membrane</keyword>
<feature type="region of interest" description="Disordered" evidence="1">
    <location>
        <begin position="11"/>
        <end position="36"/>
    </location>
</feature>